<dbReference type="InterPro" id="IPR038765">
    <property type="entry name" value="Papain-like_cys_pep_sf"/>
</dbReference>
<protein>
    <submittedName>
        <fullName evidence="8">NlpC/P60 family protein</fullName>
    </submittedName>
</protein>
<feature type="transmembrane region" description="Helical" evidence="6">
    <location>
        <begin position="289"/>
        <end position="319"/>
    </location>
</feature>
<dbReference type="Proteomes" id="UP001464378">
    <property type="component" value="Unassembled WGS sequence"/>
</dbReference>
<comment type="similarity">
    <text evidence="1">Belongs to the peptidase C40 family.</text>
</comment>
<evidence type="ECO:0000256" key="1">
    <source>
        <dbReference type="ARBA" id="ARBA00007074"/>
    </source>
</evidence>
<dbReference type="InterPro" id="IPR000064">
    <property type="entry name" value="NLP_P60_dom"/>
</dbReference>
<evidence type="ECO:0000256" key="5">
    <source>
        <dbReference type="SAM" id="MobiDB-lite"/>
    </source>
</evidence>
<keyword evidence="3" id="KW-0378">Hydrolase</keyword>
<evidence type="ECO:0000313" key="8">
    <source>
        <dbReference type="EMBL" id="MEQ2442309.1"/>
    </source>
</evidence>
<gene>
    <name evidence="8" type="ORF">WMO64_02370</name>
</gene>
<feature type="compositionally biased region" description="Polar residues" evidence="5">
    <location>
        <begin position="65"/>
        <end position="77"/>
    </location>
</feature>
<evidence type="ECO:0000256" key="2">
    <source>
        <dbReference type="ARBA" id="ARBA00022670"/>
    </source>
</evidence>
<dbReference type="Pfam" id="PF00877">
    <property type="entry name" value="NLPC_P60"/>
    <property type="match status" value="1"/>
</dbReference>
<dbReference type="EMBL" id="JBBMFK010000003">
    <property type="protein sequence ID" value="MEQ2442309.1"/>
    <property type="molecule type" value="Genomic_DNA"/>
</dbReference>
<keyword evidence="2" id="KW-0645">Protease</keyword>
<feature type="region of interest" description="Disordered" evidence="5">
    <location>
        <begin position="40"/>
        <end position="235"/>
    </location>
</feature>
<feature type="domain" description="NlpC/P60" evidence="7">
    <location>
        <begin position="494"/>
        <end position="650"/>
    </location>
</feature>
<feature type="compositionally biased region" description="Basic and acidic residues" evidence="5">
    <location>
        <begin position="122"/>
        <end position="143"/>
    </location>
</feature>
<feature type="compositionally biased region" description="Pro residues" evidence="5">
    <location>
        <begin position="107"/>
        <end position="120"/>
    </location>
</feature>
<keyword evidence="9" id="KW-1185">Reference proteome</keyword>
<dbReference type="RefSeq" id="WP_349230873.1">
    <property type="nucleotide sequence ID" value="NZ_JBBMFK010000003.1"/>
</dbReference>
<feature type="compositionally biased region" description="Basic and acidic residues" evidence="5">
    <location>
        <begin position="82"/>
        <end position="98"/>
    </location>
</feature>
<keyword evidence="4" id="KW-0788">Thiol protease</keyword>
<accession>A0ABV1E4T1</accession>
<proteinExistence type="inferred from homology"/>
<name>A0ABV1E4T1_9FIRM</name>
<evidence type="ECO:0000313" key="9">
    <source>
        <dbReference type="Proteomes" id="UP001464378"/>
    </source>
</evidence>
<feature type="compositionally biased region" description="Low complexity" evidence="5">
    <location>
        <begin position="209"/>
        <end position="235"/>
    </location>
</feature>
<evidence type="ECO:0000256" key="4">
    <source>
        <dbReference type="ARBA" id="ARBA00022807"/>
    </source>
</evidence>
<evidence type="ECO:0000256" key="6">
    <source>
        <dbReference type="SAM" id="Phobius"/>
    </source>
</evidence>
<organism evidence="8 9">
    <name type="scientific">Pseudoflavonifractor intestinihominis</name>
    <dbReference type="NCBI Taxonomy" id="3133171"/>
    <lineage>
        <taxon>Bacteria</taxon>
        <taxon>Bacillati</taxon>
        <taxon>Bacillota</taxon>
        <taxon>Clostridia</taxon>
        <taxon>Eubacteriales</taxon>
        <taxon>Oscillospiraceae</taxon>
        <taxon>Pseudoflavonifractor</taxon>
    </lineage>
</organism>
<keyword evidence="6" id="KW-0812">Transmembrane</keyword>
<dbReference type="Gene3D" id="3.90.1720.10">
    <property type="entry name" value="endopeptidase domain like (from Nostoc punctiforme)"/>
    <property type="match status" value="1"/>
</dbReference>
<sequence>MRDLKEKPNQPKVKSHVFKERVKSIRRAVTGRMGKLMKDRYRREQAKERQAQEPNAAVSAEEQVEQYTGESISTVRSSAGRGLDKARRTIRQRQEAKASRANMGQAEPPPDGMEPAPPQPGERMKQEAIKEKKAEAIKGRGGDPEGTPPFASSDNRIGQPRKSSAPVNSGHLRRADAPSNTDNLPAVRGKPQTAIKERPRGNAPAIKTRQAAAARRGNTAKAAAEKAASGTAPKAAKATKAAAKTAAKKAVGQTAQVRARQLAVQRAKKAAQATANLGKKAAQAVVHAATALVSALVGLVGGAVLLLALCVIMLVAAVVSSPFGIFFADQQKEPDAVSPNAAIAQINVEYTEKLADLQAGNYDSIQIHGQPPDWREVLAVFACKTASAEDGVDVATLDPDRVERLRQVFWDMTAITTEEETVEVEDGDETILHITIEAKTADDMRSVYQFTDYQNEALDALLEEMELLGGLLGDLSITQADAVALLENLPDNLSPERKAVIQHALMLVGKVNYFWGGKSLVLGWDSRWGTTMQVTAAGSSSTGTYRPYGMDCSGFVDWVFYNYNATGGEYIIGHGGGASAQHSYCTAITWDEAIPGDLVFYPEDSHVGIVGGRDENGNLLIIHCASGANNVVITGVDGFTSIGRPVYFTE</sequence>
<evidence type="ECO:0000256" key="3">
    <source>
        <dbReference type="ARBA" id="ARBA00022801"/>
    </source>
</evidence>
<feature type="compositionally biased region" description="Basic and acidic residues" evidence="5">
    <location>
        <begin position="40"/>
        <end position="51"/>
    </location>
</feature>
<feature type="compositionally biased region" description="Polar residues" evidence="5">
    <location>
        <begin position="150"/>
        <end position="167"/>
    </location>
</feature>
<keyword evidence="6" id="KW-0472">Membrane</keyword>
<comment type="caution">
    <text evidence="8">The sequence shown here is derived from an EMBL/GenBank/DDBJ whole genome shotgun (WGS) entry which is preliminary data.</text>
</comment>
<evidence type="ECO:0000259" key="7">
    <source>
        <dbReference type="PROSITE" id="PS51935"/>
    </source>
</evidence>
<dbReference type="PROSITE" id="PS51935">
    <property type="entry name" value="NLPC_P60"/>
    <property type="match status" value="1"/>
</dbReference>
<dbReference type="SUPFAM" id="SSF54001">
    <property type="entry name" value="Cysteine proteinases"/>
    <property type="match status" value="1"/>
</dbReference>
<keyword evidence="6" id="KW-1133">Transmembrane helix</keyword>
<reference evidence="8 9" key="1">
    <citation type="submission" date="2024-03" db="EMBL/GenBank/DDBJ databases">
        <title>Human intestinal bacterial collection.</title>
        <authorList>
            <person name="Pauvert C."/>
            <person name="Hitch T.C.A."/>
            <person name="Clavel T."/>
        </authorList>
    </citation>
    <scope>NUCLEOTIDE SEQUENCE [LARGE SCALE GENOMIC DNA]</scope>
    <source>
        <strain evidence="8 9">CLA-AP-H29</strain>
    </source>
</reference>